<dbReference type="SUPFAM" id="SSF69318">
    <property type="entry name" value="Integrin alpha N-terminal domain"/>
    <property type="match status" value="1"/>
</dbReference>
<keyword evidence="1" id="KW-0472">Membrane</keyword>
<organism evidence="2 3">
    <name type="scientific">Fusarium phyllophilum</name>
    <dbReference type="NCBI Taxonomy" id="47803"/>
    <lineage>
        <taxon>Eukaryota</taxon>
        <taxon>Fungi</taxon>
        <taxon>Dikarya</taxon>
        <taxon>Ascomycota</taxon>
        <taxon>Pezizomycotina</taxon>
        <taxon>Sordariomycetes</taxon>
        <taxon>Hypocreomycetidae</taxon>
        <taxon>Hypocreales</taxon>
        <taxon>Nectriaceae</taxon>
        <taxon>Fusarium</taxon>
        <taxon>Fusarium fujikuroi species complex</taxon>
    </lineage>
</organism>
<dbReference type="PANTHER" id="PTHR32305:SF15">
    <property type="entry name" value="PROTEIN RHSA-RELATED"/>
    <property type="match status" value="1"/>
</dbReference>
<dbReference type="NCBIfam" id="TIGR03696">
    <property type="entry name" value="Rhs_assc_core"/>
    <property type="match status" value="1"/>
</dbReference>
<keyword evidence="3" id="KW-1185">Reference proteome</keyword>
<dbReference type="OrthoDB" id="442731at2759"/>
<dbReference type="NCBIfam" id="TIGR01643">
    <property type="entry name" value="YD_repeat_2x"/>
    <property type="match status" value="1"/>
</dbReference>
<dbReference type="InterPro" id="IPR050708">
    <property type="entry name" value="T6SS_VgrG/RHS"/>
</dbReference>
<evidence type="ECO:0000313" key="3">
    <source>
        <dbReference type="Proteomes" id="UP000582016"/>
    </source>
</evidence>
<gene>
    <name evidence="2" type="ORF">FPHYL_3608</name>
</gene>
<dbReference type="InterPro" id="IPR022385">
    <property type="entry name" value="Rhs_assc_core"/>
</dbReference>
<sequence length="1844" mass="201219">METAGNGNEKVQLLPATFGYTSPGVSGDDLFKPVQNKVINLRNTTNNVALFTLNISGRSMADLACIRFNPESKAMSIKTYLADRVSDGSVSWDASKGPHAEAILPTINFSEGFPSILAPDISGDGRSDLIIPYCDNDGMVRFSISESTGTGFKNFRPKTTSFKWTTGSKFIAGDFIGRGRTDIVQIYTEKQKLAFRNFSSVSQNGQLGLRDAAATYTKYENIGTIDWFLLAHASTGAASLVRVWAEDRGKGMRRILATPFHASSTLDSNVMFEEGEPSVLESSVSIHREKYNVVTCDINGDGTQDIVLATAEYQNGRMKLAYTVFLGNGLGQFQKHGTTITRDTFAPRPLSDTIPGQFHTTNLNGSNYPSISYTYQEQNSKAYICLSVDGQCDGRVGDAKTYRLAGNIPSKMEVVPADLNGNGIGDWLLYSIENDQVRVVPIYNNAQPTDFLSWARDPMGLETSLTYGTLSDPSVYTPSISWKNYKNQSPDSYQVLGAPNYVVTSLSYQNYKTVNSLDYSLCIRKSYSSAVINTKGRGWQGFGEIYTLNVTDGILTTEKYVQTWPMTGLKCQIDNKNPEGKLFKSDKTSYDSAVNAKGPWKIYHNNKTIEQTEMWEGDSVARRSTSTYAYDHYGNVTTQLSSESVQDQLALQTWQRCTYTTINGITGLITSKKISSKEGNTDMANFESGDASLILFEYDSSRAVLSKISEWSSDIGGFSVKNFAFDPYGNEIVTVDAAGLKTTTTYDAVFNSFPVKVEYEGPGTFSVHLAAFDEASGQEVAKLEQDGALSAYRIDQFGRAVETRLRSTSQDATRETSSDFFAATSFVSDISLSTILATTHLDPYRSLSFERRRLASGLCYIGTKALMHSGQGTRNQSEILEVFDCVKQVRKKYTHHGENSQATHISWEYDSRGNHISESFPVKIATTSDWDWTPNQWDGFTTSFDILGRPTKYVRPAHGDGSHYIVSSTAFLDGGAKIQERTLTAPTRETSLADMTQVSLVEKRYLRIGQEDVITEIIDESGLRSTFHYDISGNMTLAIDPAGNKESRTYNTKGMITTINNKYQNAGLTEASAITYRYNAANYLISESNASGDTISYERDAQGRPLRKTGKDGRAVVYLYESAGVDKPSTILIYPQESQSHLESQFDFVYDPQGRVKQRKLTVADGTSYITTMVYNWQGDITRKVFPDGAVLENEYQGSLAKSSTLSGGSASTWTLQASMEKYGPAENVEETIVKGTGLKDNFTHSWAYDTQGFPLKHSLDCGESRLVEQHYRYNDSDKLVRRHEFLSGSTTDYSYQGQRLISSRSEGGIDNLYSYDASGNLTHKRGVDIEYAPGQARGIKDGKSLFDVSYDASGRMIKRTAGSSTSNFIYDSFGWLKSYISETEATSIDITTDFEGETLQRQHSDGSRELMVSSDFSIHSLADGLRIVRHKLFAKGFFLGTISNMYESATSSRPLGGGRRTTNISFSDTKGNVTHVYKGEDAELREKLDYDDYGSLGFEDLDTSKERDRTCTYEGKMLDEDIGLLDFGGRWYDPLVGRFTTADDIVDLSLLTRTDGLNRYAFENNDPINHVDPTGHWSWSAIAGVALGAVMIAGAIALTVATGGAAGFLAAAAVGALGAGGLAGITYSIDHHSEEDTGKFWGGFGTTVAINALIGGATGALGAVATPARAIAGTGRLVSKMGLDLAPKTISLVGKLVSVGGKALLGGTASVLTKATERSVSNMFYGTNYDLFADAGSTFASGALVGGIVGAIGCKSPSSPNKLLGINKFNGQSFKLRAFTGVRSILAPKPTEFFQFPSITSQVLKATAAKTGGLASYGYRKTGLDKEVNAALKAFGRGAGLLK</sequence>
<comment type="caution">
    <text evidence="2">The sequence shown here is derived from an EMBL/GenBank/DDBJ whole genome shotgun (WGS) entry which is preliminary data.</text>
</comment>
<evidence type="ECO:0000313" key="2">
    <source>
        <dbReference type="EMBL" id="KAF5566667.1"/>
    </source>
</evidence>
<protein>
    <submittedName>
        <fullName evidence="2">Virulence plasmid b</fullName>
    </submittedName>
</protein>
<dbReference type="Proteomes" id="UP000582016">
    <property type="component" value="Unassembled WGS sequence"/>
</dbReference>
<dbReference type="Gene3D" id="2.180.10.10">
    <property type="entry name" value="RHS repeat-associated core"/>
    <property type="match status" value="3"/>
</dbReference>
<proteinExistence type="predicted"/>
<keyword evidence="1" id="KW-0812">Transmembrane</keyword>
<evidence type="ECO:0000256" key="1">
    <source>
        <dbReference type="SAM" id="Phobius"/>
    </source>
</evidence>
<dbReference type="InterPro" id="IPR006530">
    <property type="entry name" value="YD"/>
</dbReference>
<name>A0A8H5K3I2_9HYPO</name>
<keyword evidence="1" id="KW-1133">Transmembrane helix</keyword>
<feature type="transmembrane region" description="Helical" evidence="1">
    <location>
        <begin position="1609"/>
        <end position="1630"/>
    </location>
</feature>
<reference evidence="2 3" key="1">
    <citation type="submission" date="2020-05" db="EMBL/GenBank/DDBJ databases">
        <title>Identification and distribution of gene clusters putatively required for synthesis of sphingolipid metabolism inhibitors in phylogenetically diverse species of the filamentous fungus Fusarium.</title>
        <authorList>
            <person name="Kim H.-S."/>
            <person name="Busman M."/>
            <person name="Brown D.W."/>
            <person name="Divon H."/>
            <person name="Uhlig S."/>
            <person name="Proctor R.H."/>
        </authorList>
    </citation>
    <scope>NUCLEOTIDE SEQUENCE [LARGE SCALE GENOMIC DNA]</scope>
    <source>
        <strain evidence="2 3">NRRL 13617</strain>
    </source>
</reference>
<feature type="transmembrane region" description="Helical" evidence="1">
    <location>
        <begin position="1650"/>
        <end position="1673"/>
    </location>
</feature>
<dbReference type="EMBL" id="JAAOAQ010000107">
    <property type="protein sequence ID" value="KAF5566667.1"/>
    <property type="molecule type" value="Genomic_DNA"/>
</dbReference>
<feature type="transmembrane region" description="Helical" evidence="1">
    <location>
        <begin position="1578"/>
        <end position="1602"/>
    </location>
</feature>
<dbReference type="InterPro" id="IPR028994">
    <property type="entry name" value="Integrin_alpha_N"/>
</dbReference>
<dbReference type="PANTHER" id="PTHR32305">
    <property type="match status" value="1"/>
</dbReference>
<accession>A0A8H5K3I2</accession>